<proteinExistence type="predicted"/>
<protein>
    <submittedName>
        <fullName evidence="1">F26d1ed2-bbe0-4f83-b5ca-f77f210b2d36</fullName>
    </submittedName>
</protein>
<accession>A0A446BEK6</accession>
<dbReference type="AlphaFoldDB" id="A0A446BEK6"/>
<organism evidence="1 2">
    <name type="scientific">Thermothielavioides terrestris</name>
    <dbReference type="NCBI Taxonomy" id="2587410"/>
    <lineage>
        <taxon>Eukaryota</taxon>
        <taxon>Fungi</taxon>
        <taxon>Dikarya</taxon>
        <taxon>Ascomycota</taxon>
        <taxon>Pezizomycotina</taxon>
        <taxon>Sordariomycetes</taxon>
        <taxon>Sordariomycetidae</taxon>
        <taxon>Sordariales</taxon>
        <taxon>Chaetomiaceae</taxon>
        <taxon>Thermothielavioides</taxon>
    </lineage>
</organism>
<sequence length="269" mass="30523">MEEEWFGLIPRCGICSLELVKGDEVVAVHPDGQSSRKYRFDPEHLFYDVLTGLTYNPVFWETWDILDDAVGCHFECIRLEPGRRIPRRERFLATAYDWYPLPFEIARRERWLRSAWAATLHGILRPFSAPMEICEIIAGYCSLQPAAAAAARTFWEEAPKVPAHRFHLSGRVWARHVEFEGLRYIACLTNDPGDGLGTLVYDPEPGKNEAAQTLYLAEDHLGLREVLISGSSPAAPEVDYCPGLCYPNTCTVRLTALREPKSDLSIRLL</sequence>
<dbReference type="Proteomes" id="UP000289323">
    <property type="component" value="Unassembled WGS sequence"/>
</dbReference>
<dbReference type="EMBL" id="OUUZ01000008">
    <property type="protein sequence ID" value="SPQ20853.1"/>
    <property type="molecule type" value="Genomic_DNA"/>
</dbReference>
<reference evidence="1 2" key="1">
    <citation type="submission" date="2018-04" db="EMBL/GenBank/DDBJ databases">
        <authorList>
            <person name="Huttner S."/>
            <person name="Dainat J."/>
        </authorList>
    </citation>
    <scope>NUCLEOTIDE SEQUENCE [LARGE SCALE GENOMIC DNA]</scope>
</reference>
<gene>
    <name evidence="1" type="ORF">TT172_LOCUS3272</name>
</gene>
<evidence type="ECO:0000313" key="2">
    <source>
        <dbReference type="Proteomes" id="UP000289323"/>
    </source>
</evidence>
<evidence type="ECO:0000313" key="1">
    <source>
        <dbReference type="EMBL" id="SPQ20853.1"/>
    </source>
</evidence>
<name>A0A446BEK6_9PEZI</name>